<sequence>MVSEDFSFPKINSLPTPSFLISPSLWRISSVVYPDEGGQSSNKKEALDLERKSFSYCYDEKMDMLWEHFNEESVRRRISSLEKDHESRLSVSERSGKNDKIETKTGSNCDESGKQKKCCWKSKRGYRLKHHHQQRRRQPSRPSSSQSMTKVVNVLKNIFPLSDPGQIRKW</sequence>
<evidence type="ECO:0000313" key="3">
    <source>
        <dbReference type="Proteomes" id="UP001159364"/>
    </source>
</evidence>
<feature type="region of interest" description="Disordered" evidence="1">
    <location>
        <begin position="80"/>
        <end position="148"/>
    </location>
</feature>
<protein>
    <submittedName>
        <fullName evidence="2">Uncharacterized protein</fullName>
    </submittedName>
</protein>
<reference evidence="2 3" key="1">
    <citation type="submission" date="2021-09" db="EMBL/GenBank/DDBJ databases">
        <title>Genomic insights and catalytic innovation underlie evolution of tropane alkaloids biosynthesis.</title>
        <authorList>
            <person name="Wang Y.-J."/>
            <person name="Tian T."/>
            <person name="Huang J.-P."/>
            <person name="Huang S.-X."/>
        </authorList>
    </citation>
    <scope>NUCLEOTIDE SEQUENCE [LARGE SCALE GENOMIC DNA]</scope>
    <source>
        <strain evidence="2">KIB-2018</strain>
        <tissue evidence="2">Leaf</tissue>
    </source>
</reference>
<name>A0AAV8TSX3_9ROSI</name>
<dbReference type="PANTHER" id="PTHR34666">
    <property type="entry name" value="EXPRESSED PROTEIN"/>
    <property type="match status" value="1"/>
</dbReference>
<proteinExistence type="predicted"/>
<feature type="compositionally biased region" description="Basic and acidic residues" evidence="1">
    <location>
        <begin position="94"/>
        <end position="103"/>
    </location>
</feature>
<dbReference type="AlphaFoldDB" id="A0AAV8TSX3"/>
<keyword evidence="3" id="KW-1185">Reference proteome</keyword>
<evidence type="ECO:0000256" key="1">
    <source>
        <dbReference type="SAM" id="MobiDB-lite"/>
    </source>
</evidence>
<organism evidence="2 3">
    <name type="scientific">Erythroxylum novogranatense</name>
    <dbReference type="NCBI Taxonomy" id="1862640"/>
    <lineage>
        <taxon>Eukaryota</taxon>
        <taxon>Viridiplantae</taxon>
        <taxon>Streptophyta</taxon>
        <taxon>Embryophyta</taxon>
        <taxon>Tracheophyta</taxon>
        <taxon>Spermatophyta</taxon>
        <taxon>Magnoliopsida</taxon>
        <taxon>eudicotyledons</taxon>
        <taxon>Gunneridae</taxon>
        <taxon>Pentapetalae</taxon>
        <taxon>rosids</taxon>
        <taxon>fabids</taxon>
        <taxon>Malpighiales</taxon>
        <taxon>Erythroxylaceae</taxon>
        <taxon>Erythroxylum</taxon>
    </lineage>
</organism>
<evidence type="ECO:0000313" key="2">
    <source>
        <dbReference type="EMBL" id="KAJ8769174.1"/>
    </source>
</evidence>
<dbReference type="PANTHER" id="PTHR34666:SF1">
    <property type="entry name" value="OS02G0554800 PROTEIN"/>
    <property type="match status" value="1"/>
</dbReference>
<gene>
    <name evidence="2" type="ORF">K2173_000949</name>
</gene>
<dbReference type="EMBL" id="JAIWQS010000003">
    <property type="protein sequence ID" value="KAJ8769174.1"/>
    <property type="molecule type" value="Genomic_DNA"/>
</dbReference>
<accession>A0AAV8TSX3</accession>
<comment type="caution">
    <text evidence="2">The sequence shown here is derived from an EMBL/GenBank/DDBJ whole genome shotgun (WGS) entry which is preliminary data.</text>
</comment>
<dbReference type="Proteomes" id="UP001159364">
    <property type="component" value="Linkage Group LG03"/>
</dbReference>
<feature type="compositionally biased region" description="Basic residues" evidence="1">
    <location>
        <begin position="115"/>
        <end position="139"/>
    </location>
</feature>